<protein>
    <submittedName>
        <fullName evidence="11">Poly(A) polymerase/tRNA-nucleotidyltransferase</fullName>
    </submittedName>
</protein>
<dbReference type="InterPro" id="IPR050264">
    <property type="entry name" value="Bact_CCA-adding_enz_type3_sf"/>
</dbReference>
<dbReference type="InterPro" id="IPR002646">
    <property type="entry name" value="PolA_pol_head_dom"/>
</dbReference>
<dbReference type="Pfam" id="PF12627">
    <property type="entry name" value="PolyA_pol_RNAbd"/>
    <property type="match status" value="1"/>
</dbReference>
<dbReference type="Proteomes" id="UP000648722">
    <property type="component" value="Unassembled WGS sequence"/>
</dbReference>
<accession>A0ABQ1Y0Q8</accession>
<keyword evidence="5" id="KW-0479">Metal-binding</keyword>
<keyword evidence="3" id="KW-0819">tRNA processing</keyword>
<evidence type="ECO:0000256" key="1">
    <source>
        <dbReference type="ARBA" id="ARBA00001946"/>
    </source>
</evidence>
<comment type="cofactor">
    <cofactor evidence="1">
        <name>Mg(2+)</name>
        <dbReference type="ChEBI" id="CHEBI:18420"/>
    </cofactor>
</comment>
<evidence type="ECO:0000256" key="3">
    <source>
        <dbReference type="ARBA" id="ARBA00022694"/>
    </source>
</evidence>
<dbReference type="PANTHER" id="PTHR46173:SF1">
    <property type="entry name" value="CCA TRNA NUCLEOTIDYLTRANSFERASE 1, MITOCHONDRIAL"/>
    <property type="match status" value="1"/>
</dbReference>
<dbReference type="EMBL" id="BMFS01000016">
    <property type="protein sequence ID" value="GGH08060.1"/>
    <property type="molecule type" value="Genomic_DNA"/>
</dbReference>
<dbReference type="Gene3D" id="3.30.460.10">
    <property type="entry name" value="Beta Polymerase, domain 2"/>
    <property type="match status" value="1"/>
</dbReference>
<keyword evidence="12" id="KW-1185">Reference proteome</keyword>
<dbReference type="PANTHER" id="PTHR46173">
    <property type="entry name" value="CCA TRNA NUCLEOTIDYLTRANSFERASE 1, MITOCHONDRIAL"/>
    <property type="match status" value="1"/>
</dbReference>
<comment type="caution">
    <text evidence="11">The sequence shown here is derived from an EMBL/GenBank/DDBJ whole genome shotgun (WGS) entry which is preliminary data.</text>
</comment>
<keyword evidence="2 8" id="KW-0808">Transferase</keyword>
<evidence type="ECO:0000256" key="4">
    <source>
        <dbReference type="ARBA" id="ARBA00022695"/>
    </source>
</evidence>
<reference evidence="12" key="1">
    <citation type="journal article" date="2019" name="Int. J. Syst. Evol. Microbiol.">
        <title>The Global Catalogue of Microorganisms (GCM) 10K type strain sequencing project: providing services to taxonomists for standard genome sequencing and annotation.</title>
        <authorList>
            <consortium name="The Broad Institute Genomics Platform"/>
            <consortium name="The Broad Institute Genome Sequencing Center for Infectious Disease"/>
            <person name="Wu L."/>
            <person name="Ma J."/>
        </authorList>
    </citation>
    <scope>NUCLEOTIDE SEQUENCE [LARGE SCALE GENOMIC DNA]</scope>
    <source>
        <strain evidence="12">CGMCC 1.12766</strain>
    </source>
</reference>
<dbReference type="Pfam" id="PF01743">
    <property type="entry name" value="PolyA_pol"/>
    <property type="match status" value="1"/>
</dbReference>
<gene>
    <name evidence="11" type="ORF">GCM10007420_26110</name>
</gene>
<proteinExistence type="inferred from homology"/>
<evidence type="ECO:0000313" key="12">
    <source>
        <dbReference type="Proteomes" id="UP000648722"/>
    </source>
</evidence>
<evidence type="ECO:0000256" key="5">
    <source>
        <dbReference type="ARBA" id="ARBA00022723"/>
    </source>
</evidence>
<keyword evidence="7" id="KW-0460">Magnesium</keyword>
<sequence>MGRVADRLRPEDHAWLNDPAGVAVMDALLAAAADGARYVGGCVRNALLSAPVSDTDIATVLTPPQTMAALEAAGIRAVPTGFEHGTITAVSGKRGFEVTTLRKDVATDGRRAVVAFSTDWEDDARRRDFRLNAIYADPSGELFDPVGGVEDALAGRIRFIGKPAERIAEDYLRILRFYRFQAWYGRTPLDPEGHAACIASKAGLGQLSAERVWLELKKLLAAPDPGPVLEAMQEGNVLNEVLPWSIDLKLFLSLHSLPTQESRPADPLIRVAALLAGGDAMRVDALCDTMKVSNAERTRLHAAVRRVGVHPGMDRVALRAALYEQGRQAVEDQLLLAAARGEGRRDVLSRDLDAVSRWQRPAFPLKAADLLAAGYQRGPSLGRTMKALEARWVESDFILGRADLLAIAANGGES</sequence>
<keyword evidence="4" id="KW-0548">Nucleotidyltransferase</keyword>
<dbReference type="RefSeq" id="WP_188453033.1">
    <property type="nucleotide sequence ID" value="NZ_BMFS01000016.1"/>
</dbReference>
<dbReference type="SUPFAM" id="SSF81891">
    <property type="entry name" value="Poly A polymerase C-terminal region-like"/>
    <property type="match status" value="1"/>
</dbReference>
<keyword evidence="6" id="KW-0547">Nucleotide-binding</keyword>
<dbReference type="Gene3D" id="1.10.3090.10">
    <property type="entry name" value="cca-adding enzyme, domain 2"/>
    <property type="match status" value="1"/>
</dbReference>
<dbReference type="InterPro" id="IPR043519">
    <property type="entry name" value="NT_sf"/>
</dbReference>
<evidence type="ECO:0000259" key="10">
    <source>
        <dbReference type="Pfam" id="PF12627"/>
    </source>
</evidence>
<evidence type="ECO:0000256" key="7">
    <source>
        <dbReference type="ARBA" id="ARBA00022842"/>
    </source>
</evidence>
<feature type="domain" description="Poly A polymerase head" evidence="9">
    <location>
        <begin position="37"/>
        <end position="158"/>
    </location>
</feature>
<feature type="domain" description="tRNA nucleotidyltransferase/poly(A) polymerase RNA and SrmB- binding" evidence="10">
    <location>
        <begin position="190"/>
        <end position="243"/>
    </location>
</feature>
<dbReference type="InterPro" id="IPR032828">
    <property type="entry name" value="PolyA_RNA-bd"/>
</dbReference>
<evidence type="ECO:0000313" key="11">
    <source>
        <dbReference type="EMBL" id="GGH08060.1"/>
    </source>
</evidence>
<organism evidence="11 12">
    <name type="scientific">Glycocaulis albus</name>
    <dbReference type="NCBI Taxonomy" id="1382801"/>
    <lineage>
        <taxon>Bacteria</taxon>
        <taxon>Pseudomonadati</taxon>
        <taxon>Pseudomonadota</taxon>
        <taxon>Alphaproteobacteria</taxon>
        <taxon>Maricaulales</taxon>
        <taxon>Maricaulaceae</taxon>
        <taxon>Glycocaulis</taxon>
    </lineage>
</organism>
<evidence type="ECO:0000256" key="6">
    <source>
        <dbReference type="ARBA" id="ARBA00022741"/>
    </source>
</evidence>
<evidence type="ECO:0000259" key="9">
    <source>
        <dbReference type="Pfam" id="PF01743"/>
    </source>
</evidence>
<dbReference type="CDD" id="cd05398">
    <property type="entry name" value="NT_ClassII-CCAase"/>
    <property type="match status" value="1"/>
</dbReference>
<dbReference type="SUPFAM" id="SSF81301">
    <property type="entry name" value="Nucleotidyltransferase"/>
    <property type="match status" value="1"/>
</dbReference>
<comment type="similarity">
    <text evidence="8">Belongs to the tRNA nucleotidyltransferase/poly(A) polymerase family.</text>
</comment>
<name>A0ABQ1Y0Q8_9PROT</name>
<evidence type="ECO:0000256" key="8">
    <source>
        <dbReference type="RuleBase" id="RU003953"/>
    </source>
</evidence>
<evidence type="ECO:0000256" key="2">
    <source>
        <dbReference type="ARBA" id="ARBA00022679"/>
    </source>
</evidence>
<keyword evidence="8" id="KW-0694">RNA-binding</keyword>